<feature type="transmembrane region" description="Helical" evidence="1">
    <location>
        <begin position="119"/>
        <end position="148"/>
    </location>
</feature>
<evidence type="ECO:0000313" key="3">
    <source>
        <dbReference type="Proteomes" id="UP001260072"/>
    </source>
</evidence>
<keyword evidence="1" id="KW-0812">Transmembrane</keyword>
<protein>
    <submittedName>
        <fullName evidence="2">Uncharacterized protein</fullName>
    </submittedName>
</protein>
<sequence length="380" mass="39565">MRGTIRMTQQEVDPLGGIAAVPLVGAGAIGTTTMAIALTWWHRDEINSPAAAILAIALVAVAGLVAWVSALPGRAPFTLERLGLVVLLALGGAVAEYVSTIGRDRYLYDDFGPLSVGLLLLALAPFCSWVALLVAGTLGAVVVAILGLGSAGAAVTAAPALSFALLNAVAVFAPAAAAAAYSASVVSETLAWQRRTNAVALENEAALRTGIARSVQQGRVSVLSREVLPFLAQVMTADRISVADADRARELADALRRALRAGIESTWLDELASSTTAMRSVPVTVHDEAAAAALLRDEQRAAITALIVWLADERRAVAITIAFATPTERESRITVTARPGAGALGRRDIDRFVAVARAVGLRGEVSATGENIRVEFRHDA</sequence>
<feature type="transmembrane region" description="Helical" evidence="1">
    <location>
        <begin position="82"/>
        <end position="99"/>
    </location>
</feature>
<keyword evidence="1" id="KW-0472">Membrane</keyword>
<proteinExistence type="predicted"/>
<dbReference type="EMBL" id="JAVKGS010000001">
    <property type="protein sequence ID" value="MDR5691568.1"/>
    <property type="molecule type" value="Genomic_DNA"/>
</dbReference>
<keyword evidence="1" id="KW-1133">Transmembrane helix</keyword>
<dbReference type="RefSeq" id="WP_310520175.1">
    <property type="nucleotide sequence ID" value="NZ_BAABBS010000003.1"/>
</dbReference>
<organism evidence="2 3">
    <name type="scientific">Agromyces indicus</name>
    <dbReference type="NCBI Taxonomy" id="758919"/>
    <lineage>
        <taxon>Bacteria</taxon>
        <taxon>Bacillati</taxon>
        <taxon>Actinomycetota</taxon>
        <taxon>Actinomycetes</taxon>
        <taxon>Micrococcales</taxon>
        <taxon>Microbacteriaceae</taxon>
        <taxon>Agromyces</taxon>
    </lineage>
</organism>
<evidence type="ECO:0000256" key="1">
    <source>
        <dbReference type="SAM" id="Phobius"/>
    </source>
</evidence>
<dbReference type="Proteomes" id="UP001260072">
    <property type="component" value="Unassembled WGS sequence"/>
</dbReference>
<evidence type="ECO:0000313" key="2">
    <source>
        <dbReference type="EMBL" id="MDR5691568.1"/>
    </source>
</evidence>
<feature type="transmembrane region" description="Helical" evidence="1">
    <location>
        <begin position="160"/>
        <end position="181"/>
    </location>
</feature>
<accession>A0ABU1FII2</accession>
<feature type="transmembrane region" description="Helical" evidence="1">
    <location>
        <begin position="12"/>
        <end position="38"/>
    </location>
</feature>
<gene>
    <name evidence="2" type="ORF">RH861_05760</name>
</gene>
<feature type="transmembrane region" description="Helical" evidence="1">
    <location>
        <begin position="50"/>
        <end position="70"/>
    </location>
</feature>
<keyword evidence="3" id="KW-1185">Reference proteome</keyword>
<comment type="caution">
    <text evidence="2">The sequence shown here is derived from an EMBL/GenBank/DDBJ whole genome shotgun (WGS) entry which is preliminary data.</text>
</comment>
<reference evidence="3" key="1">
    <citation type="submission" date="2023-07" db="EMBL/GenBank/DDBJ databases">
        <title>Description of three actinobacteria isolated from air of manufacturing shop in a pharmaceutical factory.</title>
        <authorList>
            <person name="Zhang D.-F."/>
        </authorList>
    </citation>
    <scope>NUCLEOTIDE SEQUENCE [LARGE SCALE GENOMIC DNA]</scope>
    <source>
        <strain evidence="3">CCTCC AB 2011122</strain>
    </source>
</reference>
<name>A0ABU1FII2_9MICO</name>